<feature type="compositionally biased region" description="Low complexity" evidence="6">
    <location>
        <begin position="163"/>
        <end position="183"/>
    </location>
</feature>
<dbReference type="EMBL" id="LXSF01000002">
    <property type="protein sequence ID" value="OAM17266.1"/>
    <property type="molecule type" value="Genomic_DNA"/>
</dbReference>
<evidence type="ECO:0000256" key="4">
    <source>
        <dbReference type="ARBA" id="ARBA00023172"/>
    </source>
</evidence>
<dbReference type="AlphaFoldDB" id="A0A1A9RE54"/>
<dbReference type="PANTHER" id="PTHR30563">
    <property type="entry name" value="DNA RECOMBINATION PROTEIN RMUC"/>
    <property type="match status" value="1"/>
</dbReference>
<dbReference type="PANTHER" id="PTHR30563:SF0">
    <property type="entry name" value="DNA RECOMBINATION PROTEIN RMUC"/>
    <property type="match status" value="1"/>
</dbReference>
<dbReference type="Proteomes" id="UP000078003">
    <property type="component" value="Unassembled WGS sequence"/>
</dbReference>
<reference evidence="7" key="1">
    <citation type="submission" date="2016-05" db="EMBL/GenBank/DDBJ databases">
        <authorList>
            <person name="Lavstsen T."/>
            <person name="Jespersen J.S."/>
        </authorList>
    </citation>
    <scope>NUCLEOTIDE SEQUENCE</scope>
    <source>
        <strain evidence="7">NML01-0328</strain>
    </source>
</reference>
<evidence type="ECO:0000256" key="1">
    <source>
        <dbReference type="ARBA" id="ARBA00003416"/>
    </source>
</evidence>
<evidence type="ECO:0000256" key="5">
    <source>
        <dbReference type="SAM" id="Coils"/>
    </source>
</evidence>
<name>A0A1A9RE54_EIKCO</name>
<comment type="function">
    <text evidence="1">Involved in DNA recombination.</text>
</comment>
<organism evidence="7">
    <name type="scientific">Eikenella corrodens</name>
    <dbReference type="NCBI Taxonomy" id="539"/>
    <lineage>
        <taxon>Bacteria</taxon>
        <taxon>Pseudomonadati</taxon>
        <taxon>Pseudomonadota</taxon>
        <taxon>Betaproteobacteria</taxon>
        <taxon>Neisseriales</taxon>
        <taxon>Neisseriaceae</taxon>
        <taxon>Eikenella</taxon>
    </lineage>
</organism>
<dbReference type="InterPro" id="IPR003798">
    <property type="entry name" value="DNA_recombination_RmuC"/>
</dbReference>
<gene>
    <name evidence="7" type="ORF">A7P85_02640</name>
</gene>
<proteinExistence type="inferred from homology"/>
<evidence type="ECO:0000313" key="7">
    <source>
        <dbReference type="EMBL" id="OAM17266.1"/>
    </source>
</evidence>
<accession>A0A1A9RE54</accession>
<evidence type="ECO:0000256" key="3">
    <source>
        <dbReference type="ARBA" id="ARBA00023054"/>
    </source>
</evidence>
<evidence type="ECO:0000256" key="6">
    <source>
        <dbReference type="SAM" id="MobiDB-lite"/>
    </source>
</evidence>
<evidence type="ECO:0000256" key="2">
    <source>
        <dbReference type="ARBA" id="ARBA00009840"/>
    </source>
</evidence>
<comment type="similarity">
    <text evidence="2">Belongs to the RmuC family.</text>
</comment>
<feature type="region of interest" description="Disordered" evidence="6">
    <location>
        <begin position="597"/>
        <end position="616"/>
    </location>
</feature>
<dbReference type="RefSeq" id="WP_064104109.1">
    <property type="nucleotide sequence ID" value="NZ_LXSF01000002.1"/>
</dbReference>
<feature type="coiled-coil region" evidence="5">
    <location>
        <begin position="308"/>
        <end position="342"/>
    </location>
</feature>
<keyword evidence="4" id="KW-0233">DNA recombination</keyword>
<dbReference type="Pfam" id="PF02646">
    <property type="entry name" value="RmuC"/>
    <property type="match status" value="1"/>
</dbReference>
<feature type="compositionally biased region" description="Basic and acidic residues" evidence="6">
    <location>
        <begin position="146"/>
        <end position="162"/>
    </location>
</feature>
<protein>
    <submittedName>
        <fullName evidence="7">Recombinase RmuC</fullName>
    </submittedName>
</protein>
<comment type="caution">
    <text evidence="7">The sequence shown here is derived from an EMBL/GenBank/DDBJ whole genome shotgun (WGS) entry which is preliminary data.</text>
</comment>
<dbReference type="GO" id="GO:0006310">
    <property type="term" value="P:DNA recombination"/>
    <property type="evidence" value="ECO:0007669"/>
    <property type="project" value="UniProtKB-KW"/>
</dbReference>
<feature type="region of interest" description="Disordered" evidence="6">
    <location>
        <begin position="130"/>
        <end position="192"/>
    </location>
</feature>
<sequence>MTFTLPILLAACFAAALLCALIVWLWQNARNQAAQHRHQQEADRLQHQLALQQQAWQQSEQQLGHTAQSLADSQQQLSAARQAAQDYQTRAAAAEQSVQHFTNRLAEAAERQQQLLLELAAAKQQSAAEQEEAQSWQTRAVAAEQSKQHLDRSLAEAAERRQQQQQELAASKQQLAAEQEASQSWQTRAATAEKSVQHLNSQLAEAAEQQQQLQQRYETARQELAASRLQHERVQTQIEQQQQAHAEQIALLNQARQNLGEQFQNLANQILEEKSRRFSEQNRQELDQLLHPLSEKLQGFSQLVQNTYEKEAKERLTLENELKRLQQLNARLHQDAQALTQALTGSRNKSQGNWGEMILEKVLENSGLVKGREYFVQSGGRQTDSDGESRYLQPDVLINLPDNKQIIVDSKVSLTAYVRYTRAESPEAAEAELAAHLASVHQHIKELAAKRYSDIEGLVSLDFVFMFVPVEPAYLLALQQDPELFQTCFDQRIILVGPSTLLATLRTVANIWRHEYQNRHALQIADEGGKLYDKFVGFVETLEKVGKNLQQAQESYQAAHKQLHSGRGNLVGRVEKLRQMGVKAGKRLDAQLVEQAGSEGAEMLEDKTDGGQQEAT</sequence>
<keyword evidence="3 5" id="KW-0175">Coiled coil</keyword>